<gene>
    <name evidence="1" type="ORF">PC117_g12347</name>
</gene>
<sequence length="124" mass="14290">MKFERAYGKKLPYAYFGTGYQTEEKTKESLLQWVMAGDSVKSVAKTLGLVGLTSKMELIGHQNYKAYRTFLKWRKQWAEMRGNGCVDAQLFGKALNLQRQLRKIDIQHKLSGDIDCTDITTYLK</sequence>
<reference evidence="1" key="1">
    <citation type="submission" date="2018-10" db="EMBL/GenBank/DDBJ databases">
        <title>Effector identification in a new, highly contiguous assembly of the strawberry crown rot pathogen Phytophthora cactorum.</title>
        <authorList>
            <person name="Armitage A.D."/>
            <person name="Nellist C.F."/>
            <person name="Bates H."/>
            <person name="Vickerstaff R.J."/>
            <person name="Harrison R.J."/>
        </authorList>
    </citation>
    <scope>NUCLEOTIDE SEQUENCE</scope>
    <source>
        <strain evidence="1">4040</strain>
    </source>
</reference>
<dbReference type="EMBL" id="RCMK01000337">
    <property type="protein sequence ID" value="KAG2935736.1"/>
    <property type="molecule type" value="Genomic_DNA"/>
</dbReference>
<protein>
    <submittedName>
        <fullName evidence="1">Uncharacterized protein</fullName>
    </submittedName>
</protein>
<accession>A0A8T1D5P5</accession>
<comment type="caution">
    <text evidence="1">The sequence shown here is derived from an EMBL/GenBank/DDBJ whole genome shotgun (WGS) entry which is preliminary data.</text>
</comment>
<organism evidence="1 2">
    <name type="scientific">Phytophthora cactorum</name>
    <dbReference type="NCBI Taxonomy" id="29920"/>
    <lineage>
        <taxon>Eukaryota</taxon>
        <taxon>Sar</taxon>
        <taxon>Stramenopiles</taxon>
        <taxon>Oomycota</taxon>
        <taxon>Peronosporomycetes</taxon>
        <taxon>Peronosporales</taxon>
        <taxon>Peronosporaceae</taxon>
        <taxon>Phytophthora</taxon>
    </lineage>
</organism>
<name>A0A8T1D5P5_9STRA</name>
<dbReference type="Proteomes" id="UP000736787">
    <property type="component" value="Unassembled WGS sequence"/>
</dbReference>
<evidence type="ECO:0000313" key="2">
    <source>
        <dbReference type="Proteomes" id="UP000736787"/>
    </source>
</evidence>
<dbReference type="AlphaFoldDB" id="A0A8T1D5P5"/>
<proteinExistence type="predicted"/>
<evidence type="ECO:0000313" key="1">
    <source>
        <dbReference type="EMBL" id="KAG2935736.1"/>
    </source>
</evidence>
<dbReference type="VEuPathDB" id="FungiDB:PC110_g14716"/>